<dbReference type="NCBIfam" id="TIGR03344">
    <property type="entry name" value="VI_effect_Hcp1"/>
    <property type="match status" value="1"/>
</dbReference>
<dbReference type="InterPro" id="IPR036624">
    <property type="entry name" value="Hcp1-lik_sf"/>
</dbReference>
<dbReference type="SUPFAM" id="SSF141452">
    <property type="entry name" value="Hcp1-like"/>
    <property type="match status" value="1"/>
</dbReference>
<comment type="caution">
    <text evidence="1">The sequence shown here is derived from an EMBL/GenBank/DDBJ whole genome shotgun (WGS) entry which is preliminary data.</text>
</comment>
<organism evidence="1 2">
    <name type="scientific">Rahnella woolbedingensis</name>
    <dbReference type="NCBI Taxonomy" id="1510574"/>
    <lineage>
        <taxon>Bacteria</taxon>
        <taxon>Pseudomonadati</taxon>
        <taxon>Pseudomonadota</taxon>
        <taxon>Gammaproteobacteria</taxon>
        <taxon>Enterobacterales</taxon>
        <taxon>Yersiniaceae</taxon>
        <taxon>Rahnella</taxon>
    </lineage>
</organism>
<dbReference type="Gene3D" id="2.30.110.20">
    <property type="entry name" value="Hcp1-like"/>
    <property type="match status" value="1"/>
</dbReference>
<reference evidence="1 2" key="1">
    <citation type="submission" date="2018-09" db="EMBL/GenBank/DDBJ databases">
        <authorList>
            <person name="Le Fleche-Mateos A."/>
        </authorList>
    </citation>
    <scope>NUCLEOTIDE SEQUENCE [LARGE SCALE GENOMIC DNA]</scope>
    <source>
        <strain evidence="1 2">DSM 27399</strain>
    </source>
</reference>
<dbReference type="EMBL" id="RAHH01000008">
    <property type="protein sequence ID" value="RJT45087.1"/>
    <property type="molecule type" value="Genomic_DNA"/>
</dbReference>
<accession>A0A419NAL9</accession>
<dbReference type="PANTHER" id="PTHR34319">
    <property type="entry name" value="MAJOR EXPORTED PROTEIN"/>
    <property type="match status" value="1"/>
</dbReference>
<dbReference type="InterPro" id="IPR052947">
    <property type="entry name" value="T6SS_Hcp1_domain"/>
</dbReference>
<name>A0A419NAL9_9GAMM</name>
<keyword evidence="2" id="KW-1185">Reference proteome</keyword>
<evidence type="ECO:0000313" key="2">
    <source>
        <dbReference type="Proteomes" id="UP000284908"/>
    </source>
</evidence>
<sequence>MANMIYVSITGKNQGLISAGCSTFDSIGNRYQTGHEDQIMVHSFEHTISRDLKVNHGPISFIKPLDKSSPLIGVAISNDEELDIKIDVYRTSTPGSNQLYYTVKLAKAYISRVSVICPHSIDHTTNQPEEMVSIKYRSITWEHHTAGTFGYSIWEERVY</sequence>
<dbReference type="PANTHER" id="PTHR34319:SF7">
    <property type="entry name" value="HNH ENDONUCLEASE DOMAIN-CONTAINING PROTEIN"/>
    <property type="match status" value="1"/>
</dbReference>
<dbReference type="Proteomes" id="UP000284908">
    <property type="component" value="Unassembled WGS sequence"/>
</dbReference>
<dbReference type="AlphaFoldDB" id="A0A419NAL9"/>
<proteinExistence type="predicted"/>
<dbReference type="Pfam" id="PF05638">
    <property type="entry name" value="T6SS_HCP"/>
    <property type="match status" value="1"/>
</dbReference>
<gene>
    <name evidence="1" type="ORF">D6C13_08335</name>
</gene>
<dbReference type="InterPro" id="IPR008514">
    <property type="entry name" value="T6SS_Hcp"/>
</dbReference>
<dbReference type="OrthoDB" id="6504831at2"/>
<dbReference type="RefSeq" id="WP_120132321.1">
    <property type="nucleotide sequence ID" value="NZ_RAHH01000008.1"/>
</dbReference>
<protein>
    <submittedName>
        <fullName evidence="1">Hcp family type VI secretion system effector</fullName>
    </submittedName>
</protein>
<evidence type="ECO:0000313" key="1">
    <source>
        <dbReference type="EMBL" id="RJT45087.1"/>
    </source>
</evidence>